<protein>
    <recommendedName>
        <fullName evidence="6">Small ribosomal subunit protein uS3m</fullName>
    </recommendedName>
</protein>
<comment type="subcellular location">
    <subcellularLocation>
        <location evidence="1">Mitochondrion</location>
    </subcellularLocation>
</comment>
<evidence type="ECO:0000256" key="6">
    <source>
        <dbReference type="ARBA" id="ARBA00035157"/>
    </source>
</evidence>
<keyword evidence="5" id="KW-0687">Ribonucleoprotein</keyword>
<evidence type="ECO:0000256" key="1">
    <source>
        <dbReference type="ARBA" id="ARBA00004173"/>
    </source>
</evidence>
<dbReference type="AlphaFoldDB" id="S7PPK6"/>
<dbReference type="HOGENOM" id="CLU_149733_0_0_1"/>
<sequence length="123" mass="14334">ILSRIFNKPVELELIRLYRPYFDSNILVNTIGLISNKIKFRKILKKLFRKATIRNNKKTNNLLPSFLSGIQIRVAGRLLTNRVIPRMTVKNYQKGRLARSKATLVDTSRFTRKNKRGTFSITV</sequence>
<organism evidence="7 8">
    <name type="scientific">Gloeophyllum trabeum (strain ATCC 11539 / FP-39264 / Madison 617)</name>
    <name type="common">Brown rot fungus</name>
    <dbReference type="NCBI Taxonomy" id="670483"/>
    <lineage>
        <taxon>Eukaryota</taxon>
        <taxon>Fungi</taxon>
        <taxon>Dikarya</taxon>
        <taxon>Basidiomycota</taxon>
        <taxon>Agaricomycotina</taxon>
        <taxon>Agaricomycetes</taxon>
        <taxon>Gloeophyllales</taxon>
        <taxon>Gloeophyllaceae</taxon>
        <taxon>Gloeophyllum</taxon>
    </lineage>
</organism>
<dbReference type="InterPro" id="IPR007980">
    <property type="entry name" value="Ribosomal_uS3m_fun"/>
</dbReference>
<gene>
    <name evidence="7" type="ORF">GLOTRDRAFT_9018</name>
</gene>
<dbReference type="GeneID" id="19309236"/>
<keyword evidence="3" id="KW-0689">Ribosomal protein</keyword>
<dbReference type="Gene3D" id="3.30.1140.32">
    <property type="entry name" value="Ribosomal protein S3, C-terminal domain"/>
    <property type="match status" value="1"/>
</dbReference>
<feature type="non-terminal residue" evidence="7">
    <location>
        <position position="1"/>
    </location>
</feature>
<evidence type="ECO:0000256" key="3">
    <source>
        <dbReference type="ARBA" id="ARBA00022980"/>
    </source>
</evidence>
<evidence type="ECO:0000256" key="2">
    <source>
        <dbReference type="ARBA" id="ARBA00010761"/>
    </source>
</evidence>
<keyword evidence="4" id="KW-0496">Mitochondrion</keyword>
<evidence type="ECO:0000256" key="4">
    <source>
        <dbReference type="ARBA" id="ARBA00023128"/>
    </source>
</evidence>
<dbReference type="EMBL" id="KB469611">
    <property type="protein sequence ID" value="EPQ49801.1"/>
    <property type="molecule type" value="Genomic_DNA"/>
</dbReference>
<name>S7PPK6_GLOTA</name>
<evidence type="ECO:0000256" key="5">
    <source>
        <dbReference type="ARBA" id="ARBA00023274"/>
    </source>
</evidence>
<dbReference type="Proteomes" id="UP000030669">
    <property type="component" value="Unassembled WGS sequence"/>
</dbReference>
<dbReference type="InterPro" id="IPR036419">
    <property type="entry name" value="Ribosomal_S3_C_sf"/>
</dbReference>
<dbReference type="GO" id="GO:0003735">
    <property type="term" value="F:structural constituent of ribosome"/>
    <property type="evidence" value="ECO:0007669"/>
    <property type="project" value="InterPro"/>
</dbReference>
<dbReference type="GO" id="GO:1990904">
    <property type="term" value="C:ribonucleoprotein complex"/>
    <property type="evidence" value="ECO:0007669"/>
    <property type="project" value="UniProtKB-KW"/>
</dbReference>
<evidence type="ECO:0000313" key="8">
    <source>
        <dbReference type="Proteomes" id="UP000030669"/>
    </source>
</evidence>
<dbReference type="OrthoDB" id="3260152at2759"/>
<reference evidence="7 8" key="1">
    <citation type="journal article" date="2012" name="Science">
        <title>The Paleozoic origin of enzymatic lignin decomposition reconstructed from 31 fungal genomes.</title>
        <authorList>
            <person name="Floudas D."/>
            <person name="Binder M."/>
            <person name="Riley R."/>
            <person name="Barry K."/>
            <person name="Blanchette R.A."/>
            <person name="Henrissat B."/>
            <person name="Martinez A.T."/>
            <person name="Otillar R."/>
            <person name="Spatafora J.W."/>
            <person name="Yadav J.S."/>
            <person name="Aerts A."/>
            <person name="Benoit I."/>
            <person name="Boyd A."/>
            <person name="Carlson A."/>
            <person name="Copeland A."/>
            <person name="Coutinho P.M."/>
            <person name="de Vries R.P."/>
            <person name="Ferreira P."/>
            <person name="Findley K."/>
            <person name="Foster B."/>
            <person name="Gaskell J."/>
            <person name="Glotzer D."/>
            <person name="Gorecki P."/>
            <person name="Heitman J."/>
            <person name="Hesse C."/>
            <person name="Hori C."/>
            <person name="Igarashi K."/>
            <person name="Jurgens J.A."/>
            <person name="Kallen N."/>
            <person name="Kersten P."/>
            <person name="Kohler A."/>
            <person name="Kuees U."/>
            <person name="Kumar T.K.A."/>
            <person name="Kuo A."/>
            <person name="LaButti K."/>
            <person name="Larrondo L.F."/>
            <person name="Lindquist E."/>
            <person name="Ling A."/>
            <person name="Lombard V."/>
            <person name="Lucas S."/>
            <person name="Lundell T."/>
            <person name="Martin R."/>
            <person name="McLaughlin D.J."/>
            <person name="Morgenstern I."/>
            <person name="Morin E."/>
            <person name="Murat C."/>
            <person name="Nagy L.G."/>
            <person name="Nolan M."/>
            <person name="Ohm R.A."/>
            <person name="Patyshakuliyeva A."/>
            <person name="Rokas A."/>
            <person name="Ruiz-Duenas F.J."/>
            <person name="Sabat G."/>
            <person name="Salamov A."/>
            <person name="Samejima M."/>
            <person name="Schmutz J."/>
            <person name="Slot J.C."/>
            <person name="St John F."/>
            <person name="Stenlid J."/>
            <person name="Sun H."/>
            <person name="Sun S."/>
            <person name="Syed K."/>
            <person name="Tsang A."/>
            <person name="Wiebenga A."/>
            <person name="Young D."/>
            <person name="Pisabarro A."/>
            <person name="Eastwood D.C."/>
            <person name="Martin F."/>
            <person name="Cullen D."/>
            <person name="Grigoriev I.V."/>
            <person name="Hibbett D.S."/>
        </authorList>
    </citation>
    <scope>NUCLEOTIDE SEQUENCE [LARGE SCALE GENOMIC DNA]</scope>
    <source>
        <strain evidence="7 8">ATCC 11539</strain>
    </source>
</reference>
<dbReference type="GO" id="GO:0005840">
    <property type="term" value="C:ribosome"/>
    <property type="evidence" value="ECO:0007669"/>
    <property type="project" value="UniProtKB-KW"/>
</dbReference>
<dbReference type="GO" id="GO:0005739">
    <property type="term" value="C:mitochondrion"/>
    <property type="evidence" value="ECO:0007669"/>
    <property type="project" value="UniProtKB-SubCell"/>
</dbReference>
<dbReference type="Pfam" id="PF05316">
    <property type="entry name" value="VAR1"/>
    <property type="match status" value="1"/>
</dbReference>
<evidence type="ECO:0000313" key="7">
    <source>
        <dbReference type="EMBL" id="EPQ49801.1"/>
    </source>
</evidence>
<accession>S7PPK6</accession>
<dbReference type="GO" id="GO:0006412">
    <property type="term" value="P:translation"/>
    <property type="evidence" value="ECO:0007669"/>
    <property type="project" value="InterPro"/>
</dbReference>
<keyword evidence="8" id="KW-1185">Reference proteome</keyword>
<dbReference type="KEGG" id="gtr:GLOTRDRAFT_9018"/>
<dbReference type="eggNOG" id="ENOG502RCR9">
    <property type="taxonomic scope" value="Eukaryota"/>
</dbReference>
<dbReference type="RefSeq" id="XP_007871743.1">
    <property type="nucleotide sequence ID" value="XM_007873552.1"/>
</dbReference>
<comment type="similarity">
    <text evidence="2">Belongs to the universal ribosomal protein uS3 family.</text>
</comment>
<feature type="non-terminal residue" evidence="7">
    <location>
        <position position="123"/>
    </location>
</feature>
<proteinExistence type="inferred from homology"/>